<name>A0A8T0FK51_ARGBR</name>
<dbReference type="Proteomes" id="UP000807504">
    <property type="component" value="Unassembled WGS sequence"/>
</dbReference>
<evidence type="ECO:0000313" key="3">
    <source>
        <dbReference type="Proteomes" id="UP000807504"/>
    </source>
</evidence>
<accession>A0A8T0FK51</accession>
<comment type="caution">
    <text evidence="2">The sequence shown here is derived from an EMBL/GenBank/DDBJ whole genome shotgun (WGS) entry which is preliminary data.</text>
</comment>
<feature type="compositionally biased region" description="Polar residues" evidence="1">
    <location>
        <begin position="26"/>
        <end position="36"/>
    </location>
</feature>
<dbReference type="AlphaFoldDB" id="A0A8T0FK51"/>
<keyword evidence="3" id="KW-1185">Reference proteome</keyword>
<reference evidence="2" key="2">
    <citation type="submission" date="2020-06" db="EMBL/GenBank/DDBJ databases">
        <authorList>
            <person name="Sheffer M."/>
        </authorList>
    </citation>
    <scope>NUCLEOTIDE SEQUENCE</scope>
</reference>
<evidence type="ECO:0000256" key="1">
    <source>
        <dbReference type="SAM" id="MobiDB-lite"/>
    </source>
</evidence>
<protein>
    <submittedName>
        <fullName evidence="2">Uncharacterized protein</fullName>
    </submittedName>
</protein>
<proteinExistence type="predicted"/>
<sequence length="107" mass="12175">MSLRDLDTGPSNCEDVASEAAAPASSRHSGPTQQSSRARFLGFDAFKLKTKQDLHLPEKENHRCYLILLLIYTRTLSLFQLVQSGEEIFKKMNFFDYYSLQVIKGIT</sequence>
<evidence type="ECO:0000313" key="2">
    <source>
        <dbReference type="EMBL" id="KAF8790608.1"/>
    </source>
</evidence>
<reference evidence="2" key="1">
    <citation type="journal article" date="2020" name="bioRxiv">
        <title>Chromosome-level reference genome of the European wasp spider Argiope bruennichi: a resource for studies on range expansion and evolutionary adaptation.</title>
        <authorList>
            <person name="Sheffer M.M."/>
            <person name="Hoppe A."/>
            <person name="Krehenwinkel H."/>
            <person name="Uhl G."/>
            <person name="Kuss A.W."/>
            <person name="Jensen L."/>
            <person name="Jensen C."/>
            <person name="Gillespie R.G."/>
            <person name="Hoff K.J."/>
            <person name="Prost S."/>
        </authorList>
    </citation>
    <scope>NUCLEOTIDE SEQUENCE</scope>
</reference>
<organism evidence="2 3">
    <name type="scientific">Argiope bruennichi</name>
    <name type="common">Wasp spider</name>
    <name type="synonym">Aranea bruennichi</name>
    <dbReference type="NCBI Taxonomy" id="94029"/>
    <lineage>
        <taxon>Eukaryota</taxon>
        <taxon>Metazoa</taxon>
        <taxon>Ecdysozoa</taxon>
        <taxon>Arthropoda</taxon>
        <taxon>Chelicerata</taxon>
        <taxon>Arachnida</taxon>
        <taxon>Araneae</taxon>
        <taxon>Araneomorphae</taxon>
        <taxon>Entelegynae</taxon>
        <taxon>Araneoidea</taxon>
        <taxon>Araneidae</taxon>
        <taxon>Argiope</taxon>
    </lineage>
</organism>
<feature type="region of interest" description="Disordered" evidence="1">
    <location>
        <begin position="1"/>
        <end position="36"/>
    </location>
</feature>
<gene>
    <name evidence="2" type="ORF">HNY73_005604</name>
</gene>
<dbReference type="EMBL" id="JABXBU010000011">
    <property type="protein sequence ID" value="KAF8790608.1"/>
    <property type="molecule type" value="Genomic_DNA"/>
</dbReference>